<comment type="cofactor">
    <cofactor evidence="13">
        <name>Mg(2+)</name>
        <dbReference type="ChEBI" id="CHEBI:18420"/>
    </cofactor>
    <text evidence="13">Mg(2+) is required for catalysis and for stabilizing the dimer.</text>
</comment>
<dbReference type="InterPro" id="IPR020810">
    <property type="entry name" value="Enolase_C"/>
</dbReference>
<evidence type="ECO:0000259" key="14">
    <source>
        <dbReference type="SMART" id="SM01192"/>
    </source>
</evidence>
<dbReference type="Pfam" id="PF03952">
    <property type="entry name" value="Enolase_N"/>
    <property type="match status" value="1"/>
</dbReference>
<dbReference type="SFLD" id="SFLDF00002">
    <property type="entry name" value="enolase"/>
    <property type="match status" value="1"/>
</dbReference>
<comment type="catalytic activity">
    <reaction evidence="10">
        <text>(2R)-2-phosphoglycerate = phosphoenolpyruvate + H2O</text>
        <dbReference type="Rhea" id="RHEA:10164"/>
        <dbReference type="ChEBI" id="CHEBI:15377"/>
        <dbReference type="ChEBI" id="CHEBI:58289"/>
        <dbReference type="ChEBI" id="CHEBI:58702"/>
        <dbReference type="EC" id="4.2.1.11"/>
    </reaction>
</comment>
<dbReference type="SFLD" id="SFLDG00178">
    <property type="entry name" value="enolase"/>
    <property type="match status" value="1"/>
</dbReference>
<feature type="binding site" evidence="12">
    <location>
        <position position="313"/>
    </location>
    <ligand>
        <name>substrate</name>
    </ligand>
</feature>
<keyword evidence="5 10" id="KW-0964">Secreted</keyword>
<dbReference type="CDD" id="cd03313">
    <property type="entry name" value="enolase"/>
    <property type="match status" value="1"/>
</dbReference>
<dbReference type="HAMAP" id="MF_00318">
    <property type="entry name" value="Enolase"/>
    <property type="match status" value="1"/>
</dbReference>
<reference evidence="16 17" key="1">
    <citation type="submission" date="2020-04" db="EMBL/GenBank/DDBJ databases">
        <title>Zoogloea sp. G-4-1-14 isolated from soil.</title>
        <authorList>
            <person name="Dahal R.H."/>
        </authorList>
    </citation>
    <scope>NUCLEOTIDE SEQUENCE [LARGE SCALE GENOMIC DNA]</scope>
    <source>
        <strain evidence="16 17">G-4-1-14</strain>
    </source>
</reference>
<dbReference type="SUPFAM" id="SSF54826">
    <property type="entry name" value="Enolase N-terminal domain-like"/>
    <property type="match status" value="1"/>
</dbReference>
<feature type="binding site" evidence="10">
    <location>
        <position position="389"/>
    </location>
    <ligand>
        <name>(2R)-2-phosphoglycerate</name>
        <dbReference type="ChEBI" id="CHEBI:58289"/>
    </ligand>
</feature>
<dbReference type="InterPro" id="IPR000941">
    <property type="entry name" value="Enolase"/>
</dbReference>
<dbReference type="Pfam" id="PF00113">
    <property type="entry name" value="Enolase_C"/>
    <property type="match status" value="1"/>
</dbReference>
<dbReference type="PIRSF" id="PIRSF001400">
    <property type="entry name" value="Enolase"/>
    <property type="match status" value="1"/>
</dbReference>
<evidence type="ECO:0000259" key="15">
    <source>
        <dbReference type="SMART" id="SM01193"/>
    </source>
</evidence>
<dbReference type="PRINTS" id="PR00148">
    <property type="entry name" value="ENOLASE"/>
</dbReference>
<keyword evidence="10" id="KW-0963">Cytoplasm</keyword>
<evidence type="ECO:0000256" key="10">
    <source>
        <dbReference type="HAMAP-Rule" id="MF_00318"/>
    </source>
</evidence>
<feature type="binding site" evidence="10">
    <location>
        <position position="368"/>
    </location>
    <ligand>
        <name>(2R)-2-phosphoglycerate</name>
        <dbReference type="ChEBI" id="CHEBI:58289"/>
    </ligand>
</feature>
<keyword evidence="7 10" id="KW-0324">Glycolysis</keyword>
<feature type="binding site" evidence="12">
    <location>
        <position position="165"/>
    </location>
    <ligand>
        <name>substrate</name>
    </ligand>
</feature>
<evidence type="ECO:0000313" key="16">
    <source>
        <dbReference type="EMBL" id="NML26488.1"/>
    </source>
</evidence>
<comment type="caution">
    <text evidence="16">The sequence shown here is derived from an EMBL/GenBank/DDBJ whole genome shotgun (WGS) entry which is preliminary data.</text>
</comment>
<dbReference type="GO" id="GO:0000015">
    <property type="term" value="C:phosphopyruvate hydratase complex"/>
    <property type="evidence" value="ECO:0007669"/>
    <property type="project" value="InterPro"/>
</dbReference>
<dbReference type="GO" id="GO:0006096">
    <property type="term" value="P:glycolytic process"/>
    <property type="evidence" value="ECO:0007669"/>
    <property type="project" value="UniProtKB-UniRule"/>
</dbReference>
<dbReference type="PANTHER" id="PTHR11902">
    <property type="entry name" value="ENOLASE"/>
    <property type="match status" value="1"/>
</dbReference>
<dbReference type="EMBL" id="JABBGA010000008">
    <property type="protein sequence ID" value="NML26488.1"/>
    <property type="molecule type" value="Genomic_DNA"/>
</dbReference>
<evidence type="ECO:0000256" key="5">
    <source>
        <dbReference type="ARBA" id="ARBA00022525"/>
    </source>
</evidence>
<comment type="pathway">
    <text evidence="1 10">Carbohydrate degradation; glycolysis; pyruvate from D-glyceraldehyde 3-phosphate: step 4/5.</text>
</comment>
<dbReference type="InterPro" id="IPR036849">
    <property type="entry name" value="Enolase-like_C_sf"/>
</dbReference>
<feature type="binding site" evidence="10 13">
    <location>
        <position position="286"/>
    </location>
    <ligand>
        <name>Mg(2+)</name>
        <dbReference type="ChEBI" id="CHEBI:18420"/>
    </ligand>
</feature>
<feature type="active site" description="Proton acceptor" evidence="10 11">
    <location>
        <position position="338"/>
    </location>
</feature>
<dbReference type="RefSeq" id="WP_169146021.1">
    <property type="nucleotide sequence ID" value="NZ_JABBGA010000008.1"/>
</dbReference>
<feature type="binding site" evidence="10">
    <location>
        <position position="338"/>
    </location>
    <ligand>
        <name>(2R)-2-phosphoglycerate</name>
        <dbReference type="ChEBI" id="CHEBI:58289"/>
    </ligand>
</feature>
<dbReference type="GO" id="GO:0009986">
    <property type="term" value="C:cell surface"/>
    <property type="evidence" value="ECO:0007669"/>
    <property type="project" value="UniProtKB-SubCell"/>
</dbReference>
<feature type="binding site" evidence="10">
    <location>
        <position position="164"/>
    </location>
    <ligand>
        <name>(2R)-2-phosphoglycerate</name>
        <dbReference type="ChEBI" id="CHEBI:58289"/>
    </ligand>
</feature>
<evidence type="ECO:0000256" key="2">
    <source>
        <dbReference type="ARBA" id="ARBA00009604"/>
    </source>
</evidence>
<dbReference type="GO" id="GO:0005576">
    <property type="term" value="C:extracellular region"/>
    <property type="evidence" value="ECO:0007669"/>
    <property type="project" value="UniProtKB-SubCell"/>
</dbReference>
<dbReference type="PANTHER" id="PTHR11902:SF1">
    <property type="entry name" value="ENOLASE"/>
    <property type="match status" value="1"/>
</dbReference>
<feature type="domain" description="Enolase N-terminal" evidence="15">
    <location>
        <begin position="4"/>
        <end position="134"/>
    </location>
</feature>
<evidence type="ECO:0000256" key="9">
    <source>
        <dbReference type="ARBA" id="ARBA00045763"/>
    </source>
</evidence>
<feature type="binding site" evidence="10 13">
    <location>
        <position position="313"/>
    </location>
    <ligand>
        <name>Mg(2+)</name>
        <dbReference type="ChEBI" id="CHEBI:18420"/>
    </ligand>
</feature>
<dbReference type="Proteomes" id="UP000580043">
    <property type="component" value="Unassembled WGS sequence"/>
</dbReference>
<feature type="binding site" evidence="12">
    <location>
        <position position="156"/>
    </location>
    <ligand>
        <name>substrate</name>
    </ligand>
</feature>
<evidence type="ECO:0000256" key="13">
    <source>
        <dbReference type="PIRSR" id="PIRSR001400-3"/>
    </source>
</evidence>
<feature type="binding site" evidence="12">
    <location>
        <position position="389"/>
    </location>
    <ligand>
        <name>substrate</name>
    </ligand>
</feature>
<keyword evidence="17" id="KW-1185">Reference proteome</keyword>
<sequence>MHEITRVEGLEILDSRGNPTLQATVTLASGHQGTAAVPSGASTGKREALELRDGDPARFGGKGVRRALAHLEGPIAAALRGRDAADQAGLDLALCDLDGTADKSRLGANALLAASLACAHAAAAGRGLPLYRHLAVDGLEPLLPVPLMNVINGGAHANNSLDIQECMIVPHGFERFGEALQAGVEVFHALRSLLQRYGLPTAVGDEGGFAPNVAGTRQALDLILEAIRAAGYQPGEQVALALDCAASEFHRDDRYVLAGEARAFTRAEFSDYLASLVNDYPIVSIEDGMAEDDRAGWGQLTDRLGRRIQLVGDDLFVTDVHLLAEGVEHGLGNAILIKPNQIGTLGETLAAMAYARRAGYAAIASHRSGETGDTTIADLAVATACGQIKTGSASRSDRVAKYNRLLAIERELGSAARFAGTAALGRH</sequence>
<feature type="binding site" evidence="12">
    <location>
        <begin position="365"/>
        <end position="368"/>
    </location>
    <ligand>
        <name>substrate</name>
    </ligand>
</feature>
<comment type="cofactor">
    <cofactor evidence="10">
        <name>Mg(2+)</name>
        <dbReference type="ChEBI" id="CHEBI:18420"/>
    </cofactor>
    <text evidence="10">Binds a second Mg(2+) ion via substrate during catalysis.</text>
</comment>
<gene>
    <name evidence="10 16" type="primary">eno</name>
    <name evidence="16" type="ORF">HHL15_12095</name>
</gene>
<dbReference type="SUPFAM" id="SSF51604">
    <property type="entry name" value="Enolase C-terminal domain-like"/>
    <property type="match status" value="1"/>
</dbReference>
<comment type="similarity">
    <text evidence="2 10">Belongs to the enolase family.</text>
</comment>
<evidence type="ECO:0000256" key="7">
    <source>
        <dbReference type="ARBA" id="ARBA00023152"/>
    </source>
</evidence>
<evidence type="ECO:0000256" key="4">
    <source>
        <dbReference type="ARBA" id="ARBA00017068"/>
    </source>
</evidence>
<dbReference type="InterPro" id="IPR020811">
    <property type="entry name" value="Enolase_N"/>
</dbReference>
<dbReference type="SFLD" id="SFLDS00001">
    <property type="entry name" value="Enolase"/>
    <property type="match status" value="1"/>
</dbReference>
<dbReference type="NCBIfam" id="TIGR01060">
    <property type="entry name" value="eno"/>
    <property type="match status" value="1"/>
</dbReference>
<dbReference type="Gene3D" id="3.20.20.120">
    <property type="entry name" value="Enolase-like C-terminal domain"/>
    <property type="match status" value="1"/>
</dbReference>
<dbReference type="UniPathway" id="UPA00109">
    <property type="reaction ID" value="UER00187"/>
</dbReference>
<keyword evidence="16" id="KW-0670">Pyruvate</keyword>
<evidence type="ECO:0000256" key="11">
    <source>
        <dbReference type="PIRSR" id="PIRSR001400-1"/>
    </source>
</evidence>
<keyword evidence="8 10" id="KW-0456">Lyase</keyword>
<protein>
    <recommendedName>
        <fullName evidence="4 10">Enolase</fullName>
        <ecNumber evidence="3 10">4.2.1.11</ecNumber>
    </recommendedName>
    <alternativeName>
        <fullName evidence="10">2-phospho-D-glycerate hydro-lyase</fullName>
    </alternativeName>
    <alternativeName>
        <fullName evidence="10">2-phosphoglycerate dehydratase</fullName>
    </alternativeName>
</protein>
<evidence type="ECO:0000256" key="6">
    <source>
        <dbReference type="ARBA" id="ARBA00022842"/>
    </source>
</evidence>
<comment type="subcellular location">
    <subcellularLocation>
        <location evidence="10">Cytoplasm</location>
    </subcellularLocation>
    <subcellularLocation>
        <location evidence="10">Secreted</location>
    </subcellularLocation>
    <subcellularLocation>
        <location evidence="10">Cell surface</location>
    </subcellularLocation>
    <text evidence="10">Fractions of enolase are present in both the cytoplasm and on the cell surface.</text>
</comment>
<dbReference type="SMART" id="SM01193">
    <property type="entry name" value="Enolase_N"/>
    <property type="match status" value="1"/>
</dbReference>
<proteinExistence type="inferred from homology"/>
<dbReference type="SMART" id="SM01192">
    <property type="entry name" value="Enolase_C"/>
    <property type="match status" value="1"/>
</dbReference>
<evidence type="ECO:0000313" key="17">
    <source>
        <dbReference type="Proteomes" id="UP000580043"/>
    </source>
</evidence>
<dbReference type="AlphaFoldDB" id="A0A848G2N7"/>
<organism evidence="16 17">
    <name type="scientific">Zoogloea dura</name>
    <dbReference type="NCBI Taxonomy" id="2728840"/>
    <lineage>
        <taxon>Bacteria</taxon>
        <taxon>Pseudomonadati</taxon>
        <taxon>Pseudomonadota</taxon>
        <taxon>Betaproteobacteria</taxon>
        <taxon>Rhodocyclales</taxon>
        <taxon>Zoogloeaceae</taxon>
        <taxon>Zoogloea</taxon>
    </lineage>
</organism>
<evidence type="ECO:0000256" key="8">
    <source>
        <dbReference type="ARBA" id="ARBA00023239"/>
    </source>
</evidence>
<dbReference type="GO" id="GO:0000287">
    <property type="term" value="F:magnesium ion binding"/>
    <property type="evidence" value="ECO:0007669"/>
    <property type="project" value="UniProtKB-UniRule"/>
</dbReference>
<feature type="active site" description="Proton donor" evidence="10 11">
    <location>
        <position position="206"/>
    </location>
</feature>
<dbReference type="InterPro" id="IPR029017">
    <property type="entry name" value="Enolase-like_N"/>
</dbReference>
<evidence type="ECO:0000256" key="3">
    <source>
        <dbReference type="ARBA" id="ARBA00012058"/>
    </source>
</evidence>
<evidence type="ECO:0000256" key="1">
    <source>
        <dbReference type="ARBA" id="ARBA00005031"/>
    </source>
</evidence>
<feature type="binding site" evidence="10 13">
    <location>
        <position position="243"/>
    </location>
    <ligand>
        <name>Mg(2+)</name>
        <dbReference type="ChEBI" id="CHEBI:18420"/>
    </ligand>
</feature>
<feature type="binding site" evidence="10">
    <location>
        <position position="367"/>
    </location>
    <ligand>
        <name>(2R)-2-phosphoglycerate</name>
        <dbReference type="ChEBI" id="CHEBI:58289"/>
    </ligand>
</feature>
<dbReference type="GO" id="GO:0004634">
    <property type="term" value="F:phosphopyruvate hydratase activity"/>
    <property type="evidence" value="ECO:0007669"/>
    <property type="project" value="UniProtKB-UniRule"/>
</dbReference>
<dbReference type="Gene3D" id="3.30.390.10">
    <property type="entry name" value="Enolase-like, N-terminal domain"/>
    <property type="match status" value="1"/>
</dbReference>
<keyword evidence="10 13" id="KW-0479">Metal-binding</keyword>
<accession>A0A848G2N7</accession>
<evidence type="ECO:0000256" key="12">
    <source>
        <dbReference type="PIRSR" id="PIRSR001400-2"/>
    </source>
</evidence>
<comment type="function">
    <text evidence="9 10">Catalyzes the reversible conversion of 2-phosphoglycerate (2-PG) into phosphoenolpyruvate (PEP). It is essential for the degradation of carbohydrates via glycolysis.</text>
</comment>
<dbReference type="EC" id="4.2.1.11" evidence="3 10"/>
<feature type="binding site" evidence="12">
    <location>
        <position position="286"/>
    </location>
    <ligand>
        <name>substrate</name>
    </ligand>
</feature>
<name>A0A848G2N7_9RHOO</name>
<keyword evidence="6 10" id="KW-0460">Magnesium</keyword>
<feature type="domain" description="Enolase C-terminal TIM barrel" evidence="14">
    <location>
        <begin position="140"/>
        <end position="426"/>
    </location>
</feature>